<dbReference type="Proteomes" id="UP000255008">
    <property type="component" value="Unassembled WGS sequence"/>
</dbReference>
<evidence type="ECO:0000256" key="1">
    <source>
        <dbReference type="SAM" id="MobiDB-lite"/>
    </source>
</evidence>
<sequence length="71" mass="8006">MGTITERKRRGGSIGYTAQIRLKERGVVVYTEAKTFDRAQAASAWLKKREKELAQPGARETAKEEDPLLSR</sequence>
<protein>
    <recommendedName>
        <fullName evidence="4">Integrase</fullName>
    </recommendedName>
</protein>
<dbReference type="AlphaFoldDB" id="A0AAJ4ZL11"/>
<evidence type="ECO:0008006" key="4">
    <source>
        <dbReference type="Google" id="ProtNLM"/>
    </source>
</evidence>
<name>A0AAJ4ZL11_9RALS</name>
<comment type="caution">
    <text evidence="2">The sequence shown here is derived from an EMBL/GenBank/DDBJ whole genome shotgun (WGS) entry which is preliminary data.</text>
</comment>
<evidence type="ECO:0000313" key="3">
    <source>
        <dbReference type="Proteomes" id="UP000255008"/>
    </source>
</evidence>
<reference evidence="2 3" key="1">
    <citation type="submission" date="2018-06" db="EMBL/GenBank/DDBJ databases">
        <authorList>
            <consortium name="Pathogen Informatics"/>
            <person name="Doyle S."/>
        </authorList>
    </citation>
    <scope>NUCLEOTIDE SEQUENCE [LARGE SCALE GENOMIC DNA]</scope>
    <source>
        <strain evidence="2 3">NCTC10894</strain>
    </source>
</reference>
<dbReference type="EMBL" id="UGVE01000001">
    <property type="protein sequence ID" value="SUD97531.1"/>
    <property type="molecule type" value="Genomic_DNA"/>
</dbReference>
<organism evidence="2 3">
    <name type="scientific">Ralstonia mannitolilytica</name>
    <dbReference type="NCBI Taxonomy" id="105219"/>
    <lineage>
        <taxon>Bacteria</taxon>
        <taxon>Pseudomonadati</taxon>
        <taxon>Pseudomonadota</taxon>
        <taxon>Betaproteobacteria</taxon>
        <taxon>Burkholderiales</taxon>
        <taxon>Burkholderiaceae</taxon>
        <taxon>Ralstonia</taxon>
    </lineage>
</organism>
<feature type="region of interest" description="Disordered" evidence="1">
    <location>
        <begin position="51"/>
        <end position="71"/>
    </location>
</feature>
<proteinExistence type="predicted"/>
<evidence type="ECO:0000313" key="2">
    <source>
        <dbReference type="EMBL" id="SUD97531.1"/>
    </source>
</evidence>
<accession>A0AAJ4ZL11</accession>
<gene>
    <name evidence="2" type="ORF">NCTC10894_01887</name>
</gene>
<feature type="compositionally biased region" description="Basic and acidic residues" evidence="1">
    <location>
        <begin position="60"/>
        <end position="71"/>
    </location>
</feature>